<protein>
    <submittedName>
        <fullName evidence="1">Uncharacterized protein</fullName>
    </submittedName>
</protein>
<dbReference type="STRING" id="1322246.BN4_12395"/>
<dbReference type="EMBL" id="FO203427">
    <property type="protein sequence ID" value="CCH49630.1"/>
    <property type="molecule type" value="Genomic_DNA"/>
</dbReference>
<dbReference type="KEGG" id="dpi:BN4_12395"/>
<dbReference type="BioCyc" id="DPIE1322246:BN4_RS12025-MONOMER"/>
<name>M1WMH8_PSEP2</name>
<keyword evidence="2" id="KW-1185">Reference proteome</keyword>
<dbReference type="AlphaFoldDB" id="M1WMH8"/>
<sequence length="121" mass="14416">MSVRELKKKPRELAHFTQENYRWLELHHNDLPYGYSAIREHEDALELHVSLIRWGPQIRRNIHGDVHWLKEESRRLGKKRITGIRISHAEGLNPNLFRFARIYGFTDQCVLQTMSMDVDPT</sequence>
<dbReference type="OrthoDB" id="5460256at2"/>
<evidence type="ECO:0000313" key="1">
    <source>
        <dbReference type="EMBL" id="CCH49630.1"/>
    </source>
</evidence>
<reference evidence="2" key="2">
    <citation type="journal article" date="2013" name="Stand. Genomic Sci.">
        <title>Complete genome sequence of Desulfocapsa sulfexigens, a marine deltaproteobacterium specialized in disproportionating inorganic sulfur compounds.</title>
        <authorList>
            <person name="Finster K.W."/>
            <person name="Kjeldsen K.U."/>
            <person name="Kube M."/>
            <person name="Reinhardt R."/>
            <person name="Mussmann M."/>
            <person name="Amann R."/>
            <person name="Schreiber L."/>
        </authorList>
    </citation>
    <scope>NUCLEOTIDE SEQUENCE [LARGE SCALE GENOMIC DNA]</scope>
    <source>
        <strain evidence="2">DSM 10523 / SB164P1</strain>
    </source>
</reference>
<organism evidence="1 2">
    <name type="scientific">Pseudodesulfovibrio piezophilus (strain DSM 21447 / JCM 15486 / C1TLV30)</name>
    <name type="common">Desulfovibrio piezophilus</name>
    <dbReference type="NCBI Taxonomy" id="1322246"/>
    <lineage>
        <taxon>Bacteria</taxon>
        <taxon>Pseudomonadati</taxon>
        <taxon>Thermodesulfobacteriota</taxon>
        <taxon>Desulfovibrionia</taxon>
        <taxon>Desulfovibrionales</taxon>
        <taxon>Desulfovibrionaceae</taxon>
    </lineage>
</organism>
<gene>
    <name evidence="1" type="ordered locus">BN4_12395</name>
</gene>
<accession>M1WMH8</accession>
<dbReference type="HOGENOM" id="CLU_2045867_0_0_7"/>
<dbReference type="RefSeq" id="WP_015415673.1">
    <property type="nucleotide sequence ID" value="NC_020409.1"/>
</dbReference>
<evidence type="ECO:0000313" key="2">
    <source>
        <dbReference type="Proteomes" id="UP000011724"/>
    </source>
</evidence>
<dbReference type="PATRIC" id="fig|879567.3.peg.2556"/>
<proteinExistence type="predicted"/>
<dbReference type="eggNOG" id="ENOG5032DDA">
    <property type="taxonomic scope" value="Bacteria"/>
</dbReference>
<dbReference type="Proteomes" id="UP000011724">
    <property type="component" value="Chromosome"/>
</dbReference>
<reference evidence="1 2" key="1">
    <citation type="journal article" date="2013" name="PLoS ONE">
        <title>The first genomic and proteomic characterization of a deep-sea sulfate reducer: insights into the piezophilic lifestyle of Desulfovibrio piezophilus.</title>
        <authorList>
            <person name="Pradel N."/>
            <person name="Ji B."/>
            <person name="Gimenez G."/>
            <person name="Talla E."/>
            <person name="Lenoble P."/>
            <person name="Garel M."/>
            <person name="Tamburini C."/>
            <person name="Fourquet P."/>
            <person name="Lebrun R."/>
            <person name="Bertin P."/>
            <person name="Denis Y."/>
            <person name="Pophillat M."/>
            <person name="Barbe V."/>
            <person name="Ollivier B."/>
            <person name="Dolla A."/>
        </authorList>
    </citation>
    <scope>NUCLEOTIDE SEQUENCE [LARGE SCALE GENOMIC DNA]</scope>
    <source>
        <strain evidence="2">DSM 10523 / SB164P1</strain>
    </source>
</reference>